<comment type="caution">
    <text evidence="1">The sequence shown here is derived from an EMBL/GenBank/DDBJ whole genome shotgun (WGS) entry which is preliminary data.</text>
</comment>
<dbReference type="EMBL" id="JWZX01002383">
    <property type="protein sequence ID" value="KOO29653.1"/>
    <property type="molecule type" value="Genomic_DNA"/>
</dbReference>
<gene>
    <name evidence="1" type="ORF">Ctob_008261</name>
</gene>
<dbReference type="AlphaFoldDB" id="A0A0M0JU52"/>
<name>A0A0M0JU52_9EUKA</name>
<reference evidence="2" key="1">
    <citation type="journal article" date="2015" name="PLoS Genet.">
        <title>Genome Sequence and Transcriptome Analyses of Chrysochromulina tobin: Metabolic Tools for Enhanced Algal Fitness in the Prominent Order Prymnesiales (Haptophyceae).</title>
        <authorList>
            <person name="Hovde B.T."/>
            <person name="Deodato C.R."/>
            <person name="Hunsperger H.M."/>
            <person name="Ryken S.A."/>
            <person name="Yost W."/>
            <person name="Jha R.K."/>
            <person name="Patterson J."/>
            <person name="Monnat R.J. Jr."/>
            <person name="Barlow S.B."/>
            <person name="Starkenburg S.R."/>
            <person name="Cattolico R.A."/>
        </authorList>
    </citation>
    <scope>NUCLEOTIDE SEQUENCE</scope>
    <source>
        <strain evidence="2">CCMP291</strain>
    </source>
</reference>
<protein>
    <submittedName>
        <fullName evidence="1">Uncharacterized protein</fullName>
    </submittedName>
</protein>
<organism evidence="1 2">
    <name type="scientific">Chrysochromulina tobinii</name>
    <dbReference type="NCBI Taxonomy" id="1460289"/>
    <lineage>
        <taxon>Eukaryota</taxon>
        <taxon>Haptista</taxon>
        <taxon>Haptophyta</taxon>
        <taxon>Prymnesiophyceae</taxon>
        <taxon>Prymnesiales</taxon>
        <taxon>Chrysochromulinaceae</taxon>
        <taxon>Chrysochromulina</taxon>
    </lineage>
</organism>
<dbReference type="Proteomes" id="UP000037460">
    <property type="component" value="Unassembled WGS sequence"/>
</dbReference>
<proteinExistence type="predicted"/>
<accession>A0A0M0JU52</accession>
<keyword evidence="2" id="KW-1185">Reference proteome</keyword>
<evidence type="ECO:0000313" key="1">
    <source>
        <dbReference type="EMBL" id="KOO29653.1"/>
    </source>
</evidence>
<sequence length="448" mass="49858">MPAPRQNYRSSGEWRMQMLKGEVAEDRREPTYEKDEFGRLIRFTGTGFKEAGDRIVLGPKFSGAYDQAGMLVSYGTATKVDRKKLDKQSDVVGRMLGMDESTLPGDLLVRKSSLPIAGRMAAIIRQRSIDVATLFLDFLQRPGFSRLPPRGHGLVDIPTFRRCLCYTFGEQWSLLGMTSPEFMETYPPYIAREQSDSGDALILWKAFATDIMNKAGVDMGDLGYLKEEKSLEERTSLASNYKDFERKDLDAIRDTEYSHDIDTEEEKQTRVLKDIERVTGARSVAVTRYGSYESKLVGRNQLGTLKQGDFERIGGHGDYRKEQGVSADGSTIKKVNTQIGSQSHEYNADGTICVDTGGDVNQTLSYNAKMAADATNKAAGQKSLAGQGPTKEQQEVAARMNAEALRQDAIKMRQNYANAMPNSHQEIGNQLRQVDAITAARKLHASLE</sequence>
<evidence type="ECO:0000313" key="2">
    <source>
        <dbReference type="Proteomes" id="UP000037460"/>
    </source>
</evidence>